<gene>
    <name evidence="8" type="ORF">D9613_008470</name>
</gene>
<evidence type="ECO:0000256" key="2">
    <source>
        <dbReference type="ARBA" id="ARBA00005641"/>
    </source>
</evidence>
<comment type="similarity">
    <text evidence="2 6">Belongs to the glycosyl hydrolase 5 (cellulase A) family.</text>
</comment>
<dbReference type="EMBL" id="JAACJL010000031">
    <property type="protein sequence ID" value="KAF4616423.1"/>
    <property type="molecule type" value="Genomic_DNA"/>
</dbReference>
<dbReference type="InterPro" id="IPR017853">
    <property type="entry name" value="GH"/>
</dbReference>
<comment type="caution">
    <text evidence="8">The sequence shown here is derived from an EMBL/GenBank/DDBJ whole genome shotgun (WGS) entry which is preliminary data.</text>
</comment>
<name>A0A8H4VNG2_9AGAR</name>
<evidence type="ECO:0000313" key="8">
    <source>
        <dbReference type="EMBL" id="KAF4616423.1"/>
    </source>
</evidence>
<keyword evidence="5 6" id="KW-0326">Glycosidase</keyword>
<evidence type="ECO:0000256" key="4">
    <source>
        <dbReference type="ARBA" id="ARBA00022801"/>
    </source>
</evidence>
<dbReference type="SUPFAM" id="SSF51445">
    <property type="entry name" value="(Trans)glycosidases"/>
    <property type="match status" value="1"/>
</dbReference>
<dbReference type="Pfam" id="PF00150">
    <property type="entry name" value="Cellulase"/>
    <property type="match status" value="1"/>
</dbReference>
<organism evidence="8 9">
    <name type="scientific">Agrocybe pediades</name>
    <dbReference type="NCBI Taxonomy" id="84607"/>
    <lineage>
        <taxon>Eukaryota</taxon>
        <taxon>Fungi</taxon>
        <taxon>Dikarya</taxon>
        <taxon>Basidiomycota</taxon>
        <taxon>Agaricomycotina</taxon>
        <taxon>Agaricomycetes</taxon>
        <taxon>Agaricomycetidae</taxon>
        <taxon>Agaricales</taxon>
        <taxon>Agaricineae</taxon>
        <taxon>Strophariaceae</taxon>
        <taxon>Agrocybe</taxon>
    </lineage>
</organism>
<evidence type="ECO:0000256" key="6">
    <source>
        <dbReference type="RuleBase" id="RU361153"/>
    </source>
</evidence>
<dbReference type="GO" id="GO:0009251">
    <property type="term" value="P:glucan catabolic process"/>
    <property type="evidence" value="ECO:0007669"/>
    <property type="project" value="TreeGrafter"/>
</dbReference>
<evidence type="ECO:0000259" key="7">
    <source>
        <dbReference type="Pfam" id="PF00150"/>
    </source>
</evidence>
<evidence type="ECO:0000256" key="1">
    <source>
        <dbReference type="ARBA" id="ARBA00000966"/>
    </source>
</evidence>
<comment type="catalytic activity">
    <reaction evidence="1">
        <text>Endohydrolysis of (1-&gt;4)-beta-D-glucosidic linkages in cellulose, lichenin and cereal beta-D-glucans.</text>
        <dbReference type="EC" id="3.2.1.4"/>
    </reaction>
</comment>
<dbReference type="Proteomes" id="UP000521872">
    <property type="component" value="Unassembled WGS sequence"/>
</dbReference>
<dbReference type="PANTHER" id="PTHR34142:SF5">
    <property type="entry name" value="CBM1 DOMAIN-CONTAINING PROTEIN"/>
    <property type="match status" value="1"/>
</dbReference>
<dbReference type="Gene3D" id="3.20.20.80">
    <property type="entry name" value="Glycosidases"/>
    <property type="match status" value="1"/>
</dbReference>
<evidence type="ECO:0000256" key="3">
    <source>
        <dbReference type="ARBA" id="ARBA00012601"/>
    </source>
</evidence>
<dbReference type="GO" id="GO:0008810">
    <property type="term" value="F:cellulase activity"/>
    <property type="evidence" value="ECO:0007669"/>
    <property type="project" value="UniProtKB-EC"/>
</dbReference>
<keyword evidence="4 6" id="KW-0378">Hydrolase</keyword>
<dbReference type="AlphaFoldDB" id="A0A8H4VNG2"/>
<evidence type="ECO:0000256" key="5">
    <source>
        <dbReference type="ARBA" id="ARBA00023295"/>
    </source>
</evidence>
<evidence type="ECO:0000313" key="9">
    <source>
        <dbReference type="Proteomes" id="UP000521872"/>
    </source>
</evidence>
<reference evidence="8 9" key="1">
    <citation type="submission" date="2019-12" db="EMBL/GenBank/DDBJ databases">
        <authorList>
            <person name="Floudas D."/>
            <person name="Bentzer J."/>
            <person name="Ahren D."/>
            <person name="Johansson T."/>
            <person name="Persson P."/>
            <person name="Tunlid A."/>
        </authorList>
    </citation>
    <scope>NUCLEOTIDE SEQUENCE [LARGE SCALE GENOMIC DNA]</scope>
    <source>
        <strain evidence="8 9">CBS 102.39</strain>
    </source>
</reference>
<sequence length="317" mass="35091">MGVAISRPFGYHLGSTPAYEMIGVDGEGQMRHFVKDDGMNIFRLPVSWQFLTGGLQTAKLNQTRFTEYDNLVQACLNTGAHCVIDVHNYARFNGKVVPLLSRLSFFTSRWTYEQAIFSALDEYRFEVFLGVEHTIWNFNELDCSMNEPHDMPKIQTWADTVQAAVTAIRRTGATKQIILLPGDNFTAAKTFVSSGSADALSKVVDFDGSTKNLVFDVHQYLDSDNSGTHTECVTNNIEAAWRPFASWLRANGRQALVTETGGGNTDSCISFLCQQNAFLAQNSDVFLGYLGWAAGSFASMYNASALADDTTRLKTMS</sequence>
<feature type="domain" description="Glycoside hydrolase family 5" evidence="7">
    <location>
        <begin position="26"/>
        <end position="293"/>
    </location>
</feature>
<accession>A0A8H4VNG2</accession>
<protein>
    <recommendedName>
        <fullName evidence="3">cellulase</fullName>
        <ecNumber evidence="3">3.2.1.4</ecNumber>
    </recommendedName>
</protein>
<dbReference type="EC" id="3.2.1.4" evidence="3"/>
<dbReference type="PANTHER" id="PTHR34142">
    <property type="entry name" value="ENDO-BETA-1,4-GLUCANASE A"/>
    <property type="match status" value="1"/>
</dbReference>
<keyword evidence="9" id="KW-1185">Reference proteome</keyword>
<dbReference type="InterPro" id="IPR001547">
    <property type="entry name" value="Glyco_hydro_5"/>
</dbReference>
<proteinExistence type="inferred from homology"/>